<dbReference type="Proteomes" id="UP000297318">
    <property type="component" value="Unassembled WGS sequence"/>
</dbReference>
<name>A0A4Z1E025_9MICO</name>
<feature type="transmembrane region" description="Helical" evidence="1">
    <location>
        <begin position="39"/>
        <end position="62"/>
    </location>
</feature>
<dbReference type="EMBL" id="RHPJ01000005">
    <property type="protein sequence ID" value="TGO03962.1"/>
    <property type="molecule type" value="Genomic_DNA"/>
</dbReference>
<feature type="transmembrane region" description="Helical" evidence="1">
    <location>
        <begin position="6"/>
        <end position="27"/>
    </location>
</feature>
<evidence type="ECO:0000313" key="3">
    <source>
        <dbReference type="Proteomes" id="UP000297318"/>
    </source>
</evidence>
<reference evidence="2 3" key="1">
    <citation type="submission" date="2018-11" db="EMBL/GenBank/DDBJ databases">
        <title>Complete genome sequencing of the Actinobacteria Serinibacter sp. K3-2.</title>
        <authorList>
            <person name="Rakitin A.L."/>
            <person name="Beletsky A.V."/>
            <person name="Mardanov A.V."/>
            <person name="Ravin N.V."/>
            <person name="Gromova A.S."/>
            <person name="Filippova S.N."/>
            <person name="Gal'Chenko V.F."/>
        </authorList>
    </citation>
    <scope>NUCLEOTIDE SEQUENCE [LARGE SCALE GENOMIC DNA]</scope>
    <source>
        <strain evidence="2 3">K3-2</strain>
    </source>
</reference>
<protein>
    <recommendedName>
        <fullName evidence="4">Integral membrane protein</fullName>
    </recommendedName>
</protein>
<feature type="transmembrane region" description="Helical" evidence="1">
    <location>
        <begin position="68"/>
        <end position="93"/>
    </location>
</feature>
<keyword evidence="1" id="KW-1133">Transmembrane helix</keyword>
<evidence type="ECO:0000256" key="1">
    <source>
        <dbReference type="SAM" id="Phobius"/>
    </source>
</evidence>
<evidence type="ECO:0000313" key="2">
    <source>
        <dbReference type="EMBL" id="TGO03962.1"/>
    </source>
</evidence>
<dbReference type="RefSeq" id="WP_135850972.1">
    <property type="nucleotide sequence ID" value="NZ_RHPJ01000005.1"/>
</dbReference>
<gene>
    <name evidence="2" type="ORF">SERN_2974</name>
</gene>
<sequence length="107" mass="10796">MSDALLVLVPLALLVAAGGWLVVSGIRARRRPRLSRTAATLRVAAGSVMIVAVVGGVGGAFLPMPYAVVVLPVLGVVIAVVVGLPLLVAAAVVDARWHRSQDAGSPG</sequence>
<accession>A0A4Z1E025</accession>
<evidence type="ECO:0008006" key="4">
    <source>
        <dbReference type="Google" id="ProtNLM"/>
    </source>
</evidence>
<dbReference type="AlphaFoldDB" id="A0A4Z1E025"/>
<keyword evidence="1" id="KW-0812">Transmembrane</keyword>
<proteinExistence type="predicted"/>
<comment type="caution">
    <text evidence="2">The sequence shown here is derived from an EMBL/GenBank/DDBJ whole genome shotgun (WGS) entry which is preliminary data.</text>
</comment>
<keyword evidence="1" id="KW-0472">Membrane</keyword>
<keyword evidence="3" id="KW-1185">Reference proteome</keyword>
<organism evidence="2 3">
    <name type="scientific">Serinibacter arcticus</name>
    <dbReference type="NCBI Taxonomy" id="1655435"/>
    <lineage>
        <taxon>Bacteria</taxon>
        <taxon>Bacillati</taxon>
        <taxon>Actinomycetota</taxon>
        <taxon>Actinomycetes</taxon>
        <taxon>Micrococcales</taxon>
        <taxon>Beutenbergiaceae</taxon>
        <taxon>Serinibacter</taxon>
    </lineage>
</organism>